<dbReference type="Gene3D" id="2.40.20.10">
    <property type="entry name" value="Plasminogen Kringle 4"/>
    <property type="match status" value="2"/>
</dbReference>
<feature type="domain" description="EGF-like" evidence="7">
    <location>
        <begin position="1851"/>
        <end position="1898"/>
    </location>
</feature>
<comment type="caution">
    <text evidence="3">Lacks conserved residue(s) required for the propagation of feature annotation.</text>
</comment>
<keyword evidence="6" id="KW-0732">Signal</keyword>
<evidence type="ECO:0000313" key="10">
    <source>
        <dbReference type="Proteomes" id="UP000230066"/>
    </source>
</evidence>
<evidence type="ECO:0000259" key="8">
    <source>
        <dbReference type="PROSITE" id="PS50070"/>
    </source>
</evidence>
<dbReference type="PROSITE" id="PS50026">
    <property type="entry name" value="EGF_3"/>
    <property type="match status" value="1"/>
</dbReference>
<evidence type="ECO:0000256" key="6">
    <source>
        <dbReference type="SAM" id="SignalP"/>
    </source>
</evidence>
<evidence type="ECO:0000256" key="3">
    <source>
        <dbReference type="PROSITE-ProRule" id="PRU00076"/>
    </source>
</evidence>
<dbReference type="PROSITE" id="PS50070">
    <property type="entry name" value="KRINGLE_2"/>
    <property type="match status" value="2"/>
</dbReference>
<dbReference type="InterPro" id="IPR031569">
    <property type="entry name" value="ApeC"/>
</dbReference>
<keyword evidence="5" id="KW-1133">Transmembrane helix</keyword>
<evidence type="ECO:0000256" key="2">
    <source>
        <dbReference type="ARBA" id="ARBA00023157"/>
    </source>
</evidence>
<dbReference type="PROSITE" id="PS00021">
    <property type="entry name" value="KRINGLE_1"/>
    <property type="match status" value="1"/>
</dbReference>
<keyword evidence="2 3" id="KW-1015">Disulfide bond</keyword>
<reference evidence="9" key="1">
    <citation type="submission" date="2019-03" db="EMBL/GenBank/DDBJ databases">
        <title>Improved annotation for the trematode Fasciola hepatica.</title>
        <authorList>
            <person name="Choi Y.-J."/>
            <person name="Martin J."/>
            <person name="Mitreva M."/>
        </authorList>
    </citation>
    <scope>NUCLEOTIDE SEQUENCE [LARGE SCALE GENOMIC DNA]</scope>
</reference>
<dbReference type="InterPro" id="IPR018056">
    <property type="entry name" value="Kringle_CS"/>
</dbReference>
<dbReference type="InterPro" id="IPR038178">
    <property type="entry name" value="Kringle_sf"/>
</dbReference>
<accession>A0A4E0RGP8</accession>
<feature type="signal peptide" evidence="6">
    <location>
        <begin position="1"/>
        <end position="30"/>
    </location>
</feature>
<protein>
    <submittedName>
        <fullName evidence="9">Nidogen-2</fullName>
    </submittedName>
</protein>
<feature type="domain" description="Kringle" evidence="8">
    <location>
        <begin position="118"/>
        <end position="215"/>
    </location>
</feature>
<evidence type="ECO:0000256" key="5">
    <source>
        <dbReference type="SAM" id="Phobius"/>
    </source>
</evidence>
<dbReference type="PANTHER" id="PTHR19324">
    <property type="entry name" value="PERFORIN-LIKE PROTEIN 1"/>
    <property type="match status" value="1"/>
</dbReference>
<dbReference type="InterPro" id="IPR009030">
    <property type="entry name" value="Growth_fac_rcpt_cys_sf"/>
</dbReference>
<dbReference type="InterPro" id="IPR000742">
    <property type="entry name" value="EGF"/>
</dbReference>
<keyword evidence="10" id="KW-1185">Reference proteome</keyword>
<dbReference type="SUPFAM" id="SSF57184">
    <property type="entry name" value="Growth factor receptor domain"/>
    <property type="match status" value="1"/>
</dbReference>
<dbReference type="InterPro" id="IPR013806">
    <property type="entry name" value="Kringle-like"/>
</dbReference>
<gene>
    <name evidence="9" type="ORF">D915_002547</name>
</gene>
<sequence length="2141" mass="241711">MKALSNAVFFPQLLCCCGTLLLIFQPTTVGSEPSEECMTADQKPGSYEGHISVAYDGTPCELWSNHPQFFRRKWTTAQAVQQRNYCRNPDGDFNGPWCVVPNNSFRYCNIPTCAQDVQCYEGRGEDYFGEQKRTISGMPCQLWTHVNAIKLHRSSYRFRLYENETSNMTLHFLDRRLEMFHSCRNPGGTRSRPWCYSSRLTDSPEENMYCDIPSCSSPSSLGYPLSWNDTVCPPGFHRQTQISVESADNRIEVDYCVAPERIIHRIQRQNQYGAFVDFCLYLISSGTTCPVGFRSIEKFQLVLDPVKHLSGPAAWRNKAESLIQSILCCSDPDYFRATAKFQPYIAIEKVSRYKRFDGGMLGAFQITPRNASRARMSLPILLSFGIEDDPMEEMVSNDQPEKVNEQARTVRNEPLFASVRQCPPVSNTSRVLMLAMTPHERPGQGLSILQALPPEVICEYYPLQRQKDSSKPTVSDERSVVLIVDQPECPPGFTWLPLPFPFKLLLGVSKGLCRPTDAVVLRQPPYSTATGYCLLSMPENLDELRESDATNVNKGRQMEFSCPSGFRPNELYFQERGFRMRLCCIGKTDQSNETDVSSQAPFSTKIPFGVIQNGDRCPQFYLGSVKLLSVEYSRAVPHTYLNRLEMFGADQIVKLVGIPNLVLCQYLSTDLKLGVKSLTFDCDGLGSRISMGPYGANCGFKVNDSVTFPPGRYCLLQYSSNCPPGFMHRSGGMTVGLRLRSIGNTCCREEETIGAIQFPITLSAPFKLPAIRAPCQTIEGFNVDAELSHCLYYPRGDTPQALMVWPRVLGTAGTPEGSSAPAHCALSPRRRPKIQRSHIGRLSTLFFNLMQDHWLVSRRARWNTNLTDNVDVCFNEVPWSLMPSSSKSGKQYCTFVFGSCPKPHFETVGSSIYYNTVLCCTFGNAEMDKSEYSKRLRSMVTLGHPTAQDMEALRGVLGTRVIPTNPESNETTCPDFEGVILRRRVAESVALPSHENNSSPTRLALLFNATHMSDSTFTAQTGIWIEGGLVHVLYCEYNSKRTENYDNNKKNWPSVDFAIPKALNKCPTDSSKAVVRHHQDQFGFHYSQPIHLDGLYLQGEKSTWLEYCVFKSESTSSPTFGYGFRDELPAGHYCVLRVRGNCPSGFTNGVVNIMEGPQKLDETPMDAQSASRYADSLVQPIAPDIHRTHVQTKDTSTKIYQLDYHFCCRADSPSADIPVQGFPSETGPFFLYRFGDKCQQLEGMRVTEEHICWDAPNQGQSAWSTMDTNQSWTPYHSKGATPARMPYHGQCDVEIHLCYYERDIAEEEEVIAVQNTGDWPVGRYALPNVHRDDEAMACPPGFVQKYTSLINRQAAFFDLQLLPSSLGSYFLDLIGHNFSALNVHYCERLRPEQIDEMQEKTKMPSVTPTMEDEEEAQQWPKGTYCVFSTAADNHCPPGLHRHSRSVAEMCCRNDNVTESVPVNWPFLGDFFLFGGEKCLPISNTRVERYLVRLILRTDIKNDPHWDVLCHYIPESWFGSQVIWPAGEYLLPIGRRGGLKTSIIRTVEYADSIRPDDLVGHPFIDSDSKGLQPGNYKCPDTFERIRLTFMSKTFEERSLPDPIDNTTKTFKVSAVTSMEFCLHNVSTVNVTETKEWPAGDYCVFTMNSECPVGMRAKSETPLKIPRFVLKSVYVVDVNGKPTENRRWHEDALDQVVYFMYCCREDKQLLLRLPPSTDGYYLGSSSGLCSHIPGTLLDRERVTNYLTAPPNTDQFIKMNDGGSVLYRELAPTMEGMQLLCYYHPSKGIDYSTWAVESSFSNLVNLTEKDVEKMAALCGCAPNAFCYPKKRAECICKPGYFGDGRHQCHAVTPLTDECADLCDVNAVCEEHLNASFRKLKQLLSHTCVCRSGFVGDGFTCQPSCAVKECPPFSRCVHNPVQGNTQCECIPGTIESDGQCHLDLYKTLEQEKDLPQFLIQHDHCLLPETQDALQRLEPERYFYVFVPKKIVRNCGEVKMHVAVRNKQWTDEELSGATSDSPLRLVTQNLTIIEVYLENDTWIIDGHRAQQTPIRFTNGKILLLSADLKGTPYKRGNIEAIVGATIASLLIIAALTIGMIYILKKKPNLFFPVFRLFPLRRRIMIRRAFWRQQGEGVLVDEPENDD</sequence>
<dbReference type="PROSITE" id="PS01186">
    <property type="entry name" value="EGF_2"/>
    <property type="match status" value="2"/>
</dbReference>
<evidence type="ECO:0000313" key="9">
    <source>
        <dbReference type="EMBL" id="THD26706.1"/>
    </source>
</evidence>
<dbReference type="EMBL" id="JXXN02000653">
    <property type="protein sequence ID" value="THD26706.1"/>
    <property type="molecule type" value="Genomic_DNA"/>
</dbReference>
<dbReference type="Pfam" id="PF00051">
    <property type="entry name" value="Kringle"/>
    <property type="match status" value="2"/>
</dbReference>
<dbReference type="SMART" id="SM00130">
    <property type="entry name" value="KR"/>
    <property type="match status" value="2"/>
</dbReference>
<feature type="disulfide bond" evidence="3">
    <location>
        <begin position="1855"/>
        <end position="1865"/>
    </location>
</feature>
<name>A0A4E0RGP8_FASHE</name>
<dbReference type="Pfam" id="PF24148">
    <property type="entry name" value="ApeC_platyh"/>
    <property type="match status" value="1"/>
</dbReference>
<proteinExistence type="predicted"/>
<dbReference type="Gene3D" id="2.10.25.10">
    <property type="entry name" value="Laminin"/>
    <property type="match status" value="1"/>
</dbReference>
<evidence type="ECO:0000256" key="4">
    <source>
        <dbReference type="PROSITE-ProRule" id="PRU00121"/>
    </source>
</evidence>
<keyword evidence="5" id="KW-0812">Transmembrane</keyword>
<dbReference type="SUPFAM" id="SSF57440">
    <property type="entry name" value="Kringle-like"/>
    <property type="match status" value="2"/>
</dbReference>
<keyword evidence="5" id="KW-0472">Membrane</keyword>
<dbReference type="PANTHER" id="PTHR19324:SF33">
    <property type="entry name" value="MUCIN-5AC"/>
    <property type="match status" value="1"/>
</dbReference>
<dbReference type="InterPro" id="IPR000001">
    <property type="entry name" value="Kringle"/>
</dbReference>
<feature type="transmembrane region" description="Helical" evidence="5">
    <location>
        <begin position="2075"/>
        <end position="2098"/>
    </location>
</feature>
<keyword evidence="3" id="KW-0245">EGF-like domain</keyword>
<feature type="domain" description="Kringle" evidence="8">
    <location>
        <begin position="46"/>
        <end position="113"/>
    </location>
</feature>
<comment type="caution">
    <text evidence="9">The sequence shown here is derived from an EMBL/GenBank/DDBJ whole genome shotgun (WGS) entry which is preliminary data.</text>
</comment>
<dbReference type="SMART" id="SM00181">
    <property type="entry name" value="EGF"/>
    <property type="match status" value="3"/>
</dbReference>
<feature type="chain" id="PRO_5020023320" evidence="6">
    <location>
        <begin position="31"/>
        <end position="2141"/>
    </location>
</feature>
<dbReference type="Proteomes" id="UP000230066">
    <property type="component" value="Unassembled WGS sequence"/>
</dbReference>
<dbReference type="Pfam" id="PF16977">
    <property type="entry name" value="ApeC"/>
    <property type="match status" value="2"/>
</dbReference>
<keyword evidence="1 4" id="KW-0420">Kringle</keyword>
<evidence type="ECO:0000259" key="7">
    <source>
        <dbReference type="PROSITE" id="PS50026"/>
    </source>
</evidence>
<evidence type="ECO:0000256" key="1">
    <source>
        <dbReference type="ARBA" id="ARBA00022572"/>
    </source>
</evidence>
<dbReference type="InterPro" id="IPR056359">
    <property type="entry name" value="ApeC_platyh"/>
</dbReference>
<organism evidence="9 10">
    <name type="scientific">Fasciola hepatica</name>
    <name type="common">Liver fluke</name>
    <dbReference type="NCBI Taxonomy" id="6192"/>
    <lineage>
        <taxon>Eukaryota</taxon>
        <taxon>Metazoa</taxon>
        <taxon>Spiralia</taxon>
        <taxon>Lophotrochozoa</taxon>
        <taxon>Platyhelminthes</taxon>
        <taxon>Trematoda</taxon>
        <taxon>Digenea</taxon>
        <taxon>Plagiorchiida</taxon>
        <taxon>Echinostomata</taxon>
        <taxon>Echinostomatoidea</taxon>
        <taxon>Fasciolidae</taxon>
        <taxon>Fasciola</taxon>
    </lineage>
</organism>